<feature type="chain" id="PRO_5042585810" evidence="5">
    <location>
        <begin position="24"/>
        <end position="88"/>
    </location>
</feature>
<dbReference type="InterPro" id="IPR036058">
    <property type="entry name" value="Kazal_dom_sf"/>
</dbReference>
<feature type="domain" description="Kazal-like" evidence="6">
    <location>
        <begin position="32"/>
        <end position="88"/>
    </location>
</feature>
<keyword evidence="3" id="KW-0646">Protease inhibitor</keyword>
<protein>
    <submittedName>
        <fullName evidence="8">Trypsin inhibitor ClTI-1-like</fullName>
    </submittedName>
</protein>
<dbReference type="PANTHER" id="PTHR21312">
    <property type="entry name" value="SERINE PROTEASE INHIBITOR"/>
    <property type="match status" value="1"/>
</dbReference>
<dbReference type="GO" id="GO:0005576">
    <property type="term" value="C:extracellular region"/>
    <property type="evidence" value="ECO:0007669"/>
    <property type="project" value="UniProtKB-SubCell"/>
</dbReference>
<dbReference type="InterPro" id="IPR002350">
    <property type="entry name" value="Kazal_dom"/>
</dbReference>
<comment type="subcellular location">
    <subcellularLocation>
        <location evidence="1">Secreted</location>
    </subcellularLocation>
</comment>
<dbReference type="PROSITE" id="PS51465">
    <property type="entry name" value="KAZAL_2"/>
    <property type="match status" value="1"/>
</dbReference>
<evidence type="ECO:0000256" key="3">
    <source>
        <dbReference type="ARBA" id="ARBA00022690"/>
    </source>
</evidence>
<name>A0AAJ7SKA1_PETMA</name>
<sequence length="88" mass="9237">MKAAVISLVVMVVAVMMVAVGEGQDIQKSEGQEREADCSSFSAMLPGCPRNFAAVCGSDGREYPNECTLCAHNLENSASVRVSHDGAC</sequence>
<dbReference type="RefSeq" id="XP_032800998.1">
    <property type="nucleotide sequence ID" value="XM_032945107.1"/>
</dbReference>
<keyword evidence="7" id="KW-1185">Reference proteome</keyword>
<evidence type="ECO:0000256" key="2">
    <source>
        <dbReference type="ARBA" id="ARBA00022525"/>
    </source>
</evidence>
<dbReference type="PROSITE" id="PS00282">
    <property type="entry name" value="KAZAL_1"/>
    <property type="match status" value="1"/>
</dbReference>
<organism evidence="7 8">
    <name type="scientific">Petromyzon marinus</name>
    <name type="common">Sea lamprey</name>
    <dbReference type="NCBI Taxonomy" id="7757"/>
    <lineage>
        <taxon>Eukaryota</taxon>
        <taxon>Metazoa</taxon>
        <taxon>Chordata</taxon>
        <taxon>Craniata</taxon>
        <taxon>Vertebrata</taxon>
        <taxon>Cyclostomata</taxon>
        <taxon>Hyperoartia</taxon>
        <taxon>Petromyzontiformes</taxon>
        <taxon>Petromyzontidae</taxon>
        <taxon>Petromyzon</taxon>
    </lineage>
</organism>
<evidence type="ECO:0000313" key="8">
    <source>
        <dbReference type="RefSeq" id="XP_032800998.1"/>
    </source>
</evidence>
<gene>
    <name evidence="8" type="primary">LOC116937947</name>
</gene>
<evidence type="ECO:0000259" key="6">
    <source>
        <dbReference type="PROSITE" id="PS51465"/>
    </source>
</evidence>
<dbReference type="PANTHER" id="PTHR21312:SF28">
    <property type="entry name" value="OVOINHIBITOR-RELATED"/>
    <property type="match status" value="1"/>
</dbReference>
<evidence type="ECO:0000313" key="7">
    <source>
        <dbReference type="Proteomes" id="UP001318040"/>
    </source>
</evidence>
<dbReference type="KEGG" id="pmrn:116937947"/>
<feature type="signal peptide" evidence="5">
    <location>
        <begin position="1"/>
        <end position="23"/>
    </location>
</feature>
<keyword evidence="5" id="KW-0732">Signal</keyword>
<evidence type="ECO:0000256" key="4">
    <source>
        <dbReference type="ARBA" id="ARBA00023157"/>
    </source>
</evidence>
<dbReference type="SUPFAM" id="SSF100895">
    <property type="entry name" value="Kazal-type serine protease inhibitors"/>
    <property type="match status" value="1"/>
</dbReference>
<dbReference type="Gene3D" id="3.30.60.30">
    <property type="match status" value="1"/>
</dbReference>
<accession>A0AAJ7SKA1</accession>
<dbReference type="AlphaFoldDB" id="A0AAJ7SKA1"/>
<dbReference type="SMART" id="SM00280">
    <property type="entry name" value="KAZAL"/>
    <property type="match status" value="1"/>
</dbReference>
<dbReference type="Proteomes" id="UP001318040">
    <property type="component" value="Unplaced"/>
</dbReference>
<keyword evidence="2" id="KW-0964">Secreted</keyword>
<keyword evidence="4" id="KW-1015">Disulfide bond</keyword>
<proteinExistence type="predicted"/>
<reference evidence="8" key="1">
    <citation type="submission" date="2025-08" db="UniProtKB">
        <authorList>
            <consortium name="RefSeq"/>
        </authorList>
    </citation>
    <scope>IDENTIFICATION</scope>
    <source>
        <tissue evidence="8">Sperm</tissue>
    </source>
</reference>
<evidence type="ECO:0000256" key="5">
    <source>
        <dbReference type="SAM" id="SignalP"/>
    </source>
</evidence>
<dbReference type="Pfam" id="PF00050">
    <property type="entry name" value="Kazal_1"/>
    <property type="match status" value="1"/>
</dbReference>
<evidence type="ECO:0000256" key="1">
    <source>
        <dbReference type="ARBA" id="ARBA00004613"/>
    </source>
</evidence>
<dbReference type="GO" id="GO:0030414">
    <property type="term" value="F:peptidase inhibitor activity"/>
    <property type="evidence" value="ECO:0007669"/>
    <property type="project" value="UniProtKB-KW"/>
</dbReference>